<proteinExistence type="predicted"/>
<dbReference type="AlphaFoldDB" id="C9Z5J3"/>
<gene>
    <name evidence="1" type="ordered locus">SCAB_42781</name>
</gene>
<keyword evidence="2" id="KW-1185">Reference proteome</keyword>
<dbReference type="KEGG" id="scb:SCAB_42781"/>
<sequence>MTSDPTAGGAITGAHLVSLVRAGAKFESGVLVEPGTVAA</sequence>
<accession>C9Z5J3</accession>
<evidence type="ECO:0000313" key="2">
    <source>
        <dbReference type="Proteomes" id="UP000001444"/>
    </source>
</evidence>
<name>C9Z5J3_STRSW</name>
<dbReference type="Proteomes" id="UP000001444">
    <property type="component" value="Chromosome"/>
</dbReference>
<evidence type="ECO:0000313" key="1">
    <source>
        <dbReference type="EMBL" id="CBG71347.1"/>
    </source>
</evidence>
<dbReference type="HOGENOM" id="CLU_3317990_0_0_11"/>
<reference evidence="1 2" key="1">
    <citation type="journal article" date="2010" name="Mol. Plant Microbe Interact.">
        <title>Streptomyces scabies 87-22 contains a coronafacic acid-like biosynthetic cluster that contributes to plant-microbe interactions.</title>
        <authorList>
            <person name="Bignell D.R."/>
            <person name="Seipke R.F."/>
            <person name="Huguet-Tapia J.C."/>
            <person name="Chambers A.H."/>
            <person name="Parry R.J."/>
            <person name="Loria R."/>
        </authorList>
    </citation>
    <scope>NUCLEOTIDE SEQUENCE [LARGE SCALE GENOMIC DNA]</scope>
    <source>
        <strain evidence="1 2">87.22</strain>
    </source>
</reference>
<dbReference type="EMBL" id="FN554889">
    <property type="protein sequence ID" value="CBG71347.1"/>
    <property type="molecule type" value="Genomic_DNA"/>
</dbReference>
<protein>
    <submittedName>
        <fullName evidence="1">Uncharacterized protein</fullName>
    </submittedName>
</protein>
<organism evidence="1 2">
    <name type="scientific">Streptomyces scabiei (strain 87.22)</name>
    <dbReference type="NCBI Taxonomy" id="680198"/>
    <lineage>
        <taxon>Bacteria</taxon>
        <taxon>Bacillati</taxon>
        <taxon>Actinomycetota</taxon>
        <taxon>Actinomycetes</taxon>
        <taxon>Kitasatosporales</taxon>
        <taxon>Streptomycetaceae</taxon>
        <taxon>Streptomyces</taxon>
    </lineage>
</organism>